<evidence type="ECO:0000313" key="2">
    <source>
        <dbReference type="Proteomes" id="UP001217089"/>
    </source>
</evidence>
<sequence length="354" mass="40580">MYGSRMRVNSGLGETIGCVKRDIQDITRTGNFYCTNEIARELSSINNALEHLKLDRTFLNTSPEWRTGAHERTGINGNNNAAEILQNISQHLHDYKAKMGVKNMEDRQENEIREYHQWTLQNLRGLQKTLEPYTQAAESRIQQFGDFVGVTDRYTGYRHNLTRGSRDPFRMDTQWMDRSTPNGFMNSLASRVGSAGQYRQMQPRSILNRSKSAALGTRVTFGSQLPPKTTTYGYRTIDSLYPRSNSMYVDKPTLYSEKLNEIRTLNSLNATRDDQPLMEVTQPRGMKNLSVQEQAGINTNFPGSTEYMTKFTEPPMDIPTSHFLINPKQDFTLHGRPLATAQYEPSNTEYQARY</sequence>
<proteinExistence type="predicted"/>
<reference evidence="1 2" key="1">
    <citation type="submission" date="2022-12" db="EMBL/GenBank/DDBJ databases">
        <title>Chromosome-level genome of Tegillarca granosa.</title>
        <authorList>
            <person name="Kim J."/>
        </authorList>
    </citation>
    <scope>NUCLEOTIDE SEQUENCE [LARGE SCALE GENOMIC DNA]</scope>
    <source>
        <strain evidence="1">Teg-2019</strain>
        <tissue evidence="1">Adductor muscle</tissue>
    </source>
</reference>
<name>A0ABQ9F1A0_TEGGR</name>
<comment type="caution">
    <text evidence="1">The sequence shown here is derived from an EMBL/GenBank/DDBJ whole genome shotgun (WGS) entry which is preliminary data.</text>
</comment>
<organism evidence="1 2">
    <name type="scientific">Tegillarca granosa</name>
    <name type="common">Malaysian cockle</name>
    <name type="synonym">Anadara granosa</name>
    <dbReference type="NCBI Taxonomy" id="220873"/>
    <lineage>
        <taxon>Eukaryota</taxon>
        <taxon>Metazoa</taxon>
        <taxon>Spiralia</taxon>
        <taxon>Lophotrochozoa</taxon>
        <taxon>Mollusca</taxon>
        <taxon>Bivalvia</taxon>
        <taxon>Autobranchia</taxon>
        <taxon>Pteriomorphia</taxon>
        <taxon>Arcoida</taxon>
        <taxon>Arcoidea</taxon>
        <taxon>Arcidae</taxon>
        <taxon>Tegillarca</taxon>
    </lineage>
</organism>
<protein>
    <submittedName>
        <fullName evidence="1">Uncharacterized protein</fullName>
    </submittedName>
</protein>
<accession>A0ABQ9F1A0</accession>
<evidence type="ECO:0000313" key="1">
    <source>
        <dbReference type="EMBL" id="KAJ8311180.1"/>
    </source>
</evidence>
<gene>
    <name evidence="1" type="ORF">KUTeg_011264</name>
</gene>
<keyword evidence="2" id="KW-1185">Reference proteome</keyword>
<dbReference type="EMBL" id="JARBDR010000547">
    <property type="protein sequence ID" value="KAJ8311180.1"/>
    <property type="molecule type" value="Genomic_DNA"/>
</dbReference>
<dbReference type="Proteomes" id="UP001217089">
    <property type="component" value="Unassembled WGS sequence"/>
</dbReference>